<evidence type="ECO:0000313" key="2">
    <source>
        <dbReference type="Proteomes" id="UP000181790"/>
    </source>
</evidence>
<accession>A0A1S2VRR7</accession>
<evidence type="ECO:0008006" key="3">
    <source>
        <dbReference type="Google" id="ProtNLM"/>
    </source>
</evidence>
<organism evidence="1 2">
    <name type="scientific">Arsenicibacter rosenii</name>
    <dbReference type="NCBI Taxonomy" id="1750698"/>
    <lineage>
        <taxon>Bacteria</taxon>
        <taxon>Pseudomonadati</taxon>
        <taxon>Bacteroidota</taxon>
        <taxon>Cytophagia</taxon>
        <taxon>Cytophagales</taxon>
        <taxon>Spirosomataceae</taxon>
        <taxon>Arsenicibacter</taxon>
    </lineage>
</organism>
<dbReference type="SUPFAM" id="SSF49464">
    <property type="entry name" value="Carboxypeptidase regulatory domain-like"/>
    <property type="match status" value="1"/>
</dbReference>
<comment type="caution">
    <text evidence="1">The sequence shown here is derived from an EMBL/GenBank/DDBJ whole genome shotgun (WGS) entry which is preliminary data.</text>
</comment>
<dbReference type="Proteomes" id="UP000181790">
    <property type="component" value="Unassembled WGS sequence"/>
</dbReference>
<sequence length="296" mass="34081">MKYFLVFLCFFSISTQLFSQKIRARIIGKNTKKTIPYCSITNTKKTIGVTSNENGWFFIKDIGVYDSLLISSLGYKTSRISVNADLDSVLYLTEEPVQLAEVKVLQNRISVVGISKRRSEGSFGGVFDSNYELAVFMPNQKSINASIIEVAFYIVHDGIYNTPFRVKFYKNNDGEIGEEINKKDIICKAYKANHWNKFDLTKYKLNMPEEGCFVAMEWLNVTIEKYKYALIKEDKEEKKGFGQVIGMATDAEILSCFYRENQGEWKSGRTIFQVQSNKFLELPTTYTPMMRTTVQY</sequence>
<keyword evidence="2" id="KW-1185">Reference proteome</keyword>
<reference evidence="1 2" key="1">
    <citation type="submission" date="2016-10" db="EMBL/GenBank/DDBJ databases">
        <title>Arsenicibacter rosenii gen. nov., sp. nov., an efficient arsenic-methylating bacterium isolated from an arsenic-contaminated paddy soil.</title>
        <authorList>
            <person name="Huang K."/>
        </authorList>
    </citation>
    <scope>NUCLEOTIDE SEQUENCE [LARGE SCALE GENOMIC DNA]</scope>
    <source>
        <strain evidence="1 2">SM-1</strain>
    </source>
</reference>
<dbReference type="Pfam" id="PF13715">
    <property type="entry name" value="CarbopepD_reg_2"/>
    <property type="match status" value="1"/>
</dbReference>
<dbReference type="OrthoDB" id="914976at2"/>
<dbReference type="InterPro" id="IPR008969">
    <property type="entry name" value="CarboxyPept-like_regulatory"/>
</dbReference>
<dbReference type="RefSeq" id="WP_071501471.1">
    <property type="nucleotide sequence ID" value="NZ_MORL01000001.1"/>
</dbReference>
<proteinExistence type="predicted"/>
<gene>
    <name evidence="1" type="ORF">BLX24_02465</name>
</gene>
<name>A0A1S2VRR7_9BACT</name>
<protein>
    <recommendedName>
        <fullName evidence="3">Carboxypeptidase-like regulatory domain-containing protein</fullName>
    </recommendedName>
</protein>
<evidence type="ECO:0000313" key="1">
    <source>
        <dbReference type="EMBL" id="OIN60966.1"/>
    </source>
</evidence>
<dbReference type="EMBL" id="MORL01000001">
    <property type="protein sequence ID" value="OIN60966.1"/>
    <property type="molecule type" value="Genomic_DNA"/>
</dbReference>
<dbReference type="AlphaFoldDB" id="A0A1S2VRR7"/>